<accession>A0A497XL28</accession>
<dbReference type="SUPFAM" id="SSF103473">
    <property type="entry name" value="MFS general substrate transporter"/>
    <property type="match status" value="1"/>
</dbReference>
<reference evidence="7 8" key="1">
    <citation type="submission" date="2018-10" db="EMBL/GenBank/DDBJ databases">
        <title>Genomic Encyclopedia of Type Strains, Phase IV (KMG-IV): sequencing the most valuable type-strain genomes for metagenomic binning, comparative biology and taxonomic classification.</title>
        <authorList>
            <person name="Goeker M."/>
        </authorList>
    </citation>
    <scope>NUCLEOTIDE SEQUENCE [LARGE SCALE GENOMIC DNA]</scope>
    <source>
        <strain evidence="7 8">DSM 26916</strain>
    </source>
</reference>
<dbReference type="CDD" id="cd17486">
    <property type="entry name" value="MFS_AmpG_like"/>
    <property type="match status" value="1"/>
</dbReference>
<feature type="transmembrane region" description="Helical" evidence="6">
    <location>
        <begin position="91"/>
        <end position="110"/>
    </location>
</feature>
<feature type="transmembrane region" description="Helical" evidence="6">
    <location>
        <begin position="116"/>
        <end position="137"/>
    </location>
</feature>
<evidence type="ECO:0000313" key="8">
    <source>
        <dbReference type="Proteomes" id="UP000268908"/>
    </source>
</evidence>
<feature type="transmembrane region" description="Helical" evidence="6">
    <location>
        <begin position="333"/>
        <end position="359"/>
    </location>
</feature>
<feature type="transmembrane region" description="Helical" evidence="6">
    <location>
        <begin position="53"/>
        <end position="70"/>
    </location>
</feature>
<feature type="transmembrane region" description="Helical" evidence="6">
    <location>
        <begin position="235"/>
        <end position="257"/>
    </location>
</feature>
<feature type="transmembrane region" description="Helical" evidence="6">
    <location>
        <begin position="182"/>
        <end position="203"/>
    </location>
</feature>
<evidence type="ECO:0000256" key="1">
    <source>
        <dbReference type="ARBA" id="ARBA00004141"/>
    </source>
</evidence>
<evidence type="ECO:0000256" key="5">
    <source>
        <dbReference type="ARBA" id="ARBA00023136"/>
    </source>
</evidence>
<organism evidence="7 8">
    <name type="scientific">Sulfurisoma sediminicola</name>
    <dbReference type="NCBI Taxonomy" id="1381557"/>
    <lineage>
        <taxon>Bacteria</taxon>
        <taxon>Pseudomonadati</taxon>
        <taxon>Pseudomonadota</taxon>
        <taxon>Betaproteobacteria</taxon>
        <taxon>Nitrosomonadales</taxon>
        <taxon>Sterolibacteriaceae</taxon>
        <taxon>Sulfurisoma</taxon>
    </lineage>
</organism>
<keyword evidence="5 6" id="KW-0472">Membrane</keyword>
<dbReference type="PANTHER" id="PTHR12778">
    <property type="entry name" value="SOLUTE CARRIER FAMILY 33 ACETYL-COA TRANSPORTER -RELATED"/>
    <property type="match status" value="1"/>
</dbReference>
<dbReference type="Pfam" id="PF07690">
    <property type="entry name" value="MFS_1"/>
    <property type="match status" value="1"/>
</dbReference>
<evidence type="ECO:0000256" key="3">
    <source>
        <dbReference type="ARBA" id="ARBA00022692"/>
    </source>
</evidence>
<dbReference type="Gene3D" id="1.20.1250.20">
    <property type="entry name" value="MFS general substrate transporter like domains"/>
    <property type="match status" value="2"/>
</dbReference>
<dbReference type="GO" id="GO:0022857">
    <property type="term" value="F:transmembrane transporter activity"/>
    <property type="evidence" value="ECO:0007669"/>
    <property type="project" value="InterPro"/>
</dbReference>
<dbReference type="NCBIfam" id="TIGR00901">
    <property type="entry name" value="2A0125"/>
    <property type="match status" value="1"/>
</dbReference>
<dbReference type="InterPro" id="IPR036259">
    <property type="entry name" value="MFS_trans_sf"/>
</dbReference>
<comment type="subcellular location">
    <subcellularLocation>
        <location evidence="1">Membrane</location>
        <topology evidence="1">Multi-pass membrane protein</topology>
    </subcellularLocation>
</comment>
<dbReference type="EMBL" id="RCCI01000004">
    <property type="protein sequence ID" value="RLJ68117.1"/>
    <property type="molecule type" value="Genomic_DNA"/>
</dbReference>
<dbReference type="FunFam" id="1.20.1250.20:FF:000613">
    <property type="entry name" value="AmpG protein"/>
    <property type="match status" value="1"/>
</dbReference>
<dbReference type="PANTHER" id="PTHR12778:SF10">
    <property type="entry name" value="MAJOR FACILITATOR SUPERFAMILY DOMAIN-CONTAINING PROTEIN 3"/>
    <property type="match status" value="1"/>
</dbReference>
<evidence type="ECO:0000313" key="7">
    <source>
        <dbReference type="EMBL" id="RLJ68117.1"/>
    </source>
</evidence>
<dbReference type="Proteomes" id="UP000268908">
    <property type="component" value="Unassembled WGS sequence"/>
</dbReference>
<proteinExistence type="predicted"/>
<feature type="transmembrane region" description="Helical" evidence="6">
    <location>
        <begin position="277"/>
        <end position="294"/>
    </location>
</feature>
<evidence type="ECO:0000256" key="4">
    <source>
        <dbReference type="ARBA" id="ARBA00022989"/>
    </source>
</evidence>
<dbReference type="InterPro" id="IPR011701">
    <property type="entry name" value="MFS"/>
</dbReference>
<keyword evidence="4 6" id="KW-1133">Transmembrane helix</keyword>
<keyword evidence="3 6" id="KW-0812">Transmembrane</keyword>
<gene>
    <name evidence="7" type="ORF">DFR35_0671</name>
</gene>
<dbReference type="InterPro" id="IPR004752">
    <property type="entry name" value="AmpG_permease/AT-1"/>
</dbReference>
<keyword evidence="8" id="KW-1185">Reference proteome</keyword>
<feature type="transmembrane region" description="Helical" evidence="6">
    <location>
        <begin position="371"/>
        <end position="392"/>
    </location>
</feature>
<dbReference type="GO" id="GO:0016020">
    <property type="term" value="C:membrane"/>
    <property type="evidence" value="ECO:0007669"/>
    <property type="project" value="UniProtKB-SubCell"/>
</dbReference>
<evidence type="ECO:0000256" key="6">
    <source>
        <dbReference type="SAM" id="Phobius"/>
    </source>
</evidence>
<feature type="transmembrane region" description="Helical" evidence="6">
    <location>
        <begin position="301"/>
        <end position="321"/>
    </location>
</feature>
<name>A0A497XL28_9PROT</name>
<protein>
    <submittedName>
        <fullName evidence="7">PAT family beta-lactamase induction signal transducer AmpG</fullName>
    </submittedName>
</protein>
<sequence>MIRSLECAMPTPAWLAPLLTRNMLICVFTGFASGLPLYLLLNLVPAWLRTEGISLKAIGLFALIQLPYTWKFLWSPFLDRYALPWLGRRRGWMFVTQVLLLGLIAALGLFAPQADLQIIVVLAALLAFVSATQDIALDAYRRELLGEVELGLGNSVHVNAYRIAGLVPGSLSLILADHLPWGHVFAITALFMLPGMAMTLFVSEPAVAGRLPKTLREAVVEPFREFIHRAGLRQALLILAFIFLYKLGDSLCTALATPFYLDMGFAKSDIGLVAKHAGLWPAVIGGLLGGLWMVRLGINRALWLFGVVQVVSIFGFAWLAWIGPSTTVGALQLTQLALVIGFEAAGVGLGTAAFVAFIARATNPLYTATQFALFTSLAAVPRTVINASAGWLVEQMGWFGFFLLCAVLAVPGMVLLLKVAPWHKSHT</sequence>
<keyword evidence="2" id="KW-0813">Transport</keyword>
<dbReference type="RefSeq" id="WP_249036027.1">
    <property type="nucleotide sequence ID" value="NZ_RCCI01000004.1"/>
</dbReference>
<evidence type="ECO:0000256" key="2">
    <source>
        <dbReference type="ARBA" id="ARBA00022448"/>
    </source>
</evidence>
<dbReference type="AlphaFoldDB" id="A0A497XL28"/>
<feature type="transmembrane region" description="Helical" evidence="6">
    <location>
        <begin position="21"/>
        <end position="41"/>
    </location>
</feature>
<comment type="caution">
    <text evidence="7">The sequence shown here is derived from an EMBL/GenBank/DDBJ whole genome shotgun (WGS) entry which is preliminary data.</text>
</comment>
<feature type="transmembrane region" description="Helical" evidence="6">
    <location>
        <begin position="398"/>
        <end position="417"/>
    </location>
</feature>